<gene>
    <name evidence="2" type="ORF">HRJ53_09250</name>
</gene>
<proteinExistence type="predicted"/>
<reference evidence="2" key="1">
    <citation type="submission" date="2020-06" db="EMBL/GenBank/DDBJ databases">
        <title>Legume-microbial interactions unlock mineral nutrients during tropical forest succession.</title>
        <authorList>
            <person name="Epihov D.Z."/>
        </authorList>
    </citation>
    <scope>NUCLEOTIDE SEQUENCE [LARGE SCALE GENOMIC DNA]</scope>
    <source>
        <strain evidence="2">Pan2503</strain>
    </source>
</reference>
<feature type="domain" description="TonB-dependent transporter Oar-like beta-barrel" evidence="1">
    <location>
        <begin position="5"/>
        <end position="447"/>
    </location>
</feature>
<evidence type="ECO:0000259" key="1">
    <source>
        <dbReference type="Pfam" id="PF25183"/>
    </source>
</evidence>
<feature type="non-terminal residue" evidence="2">
    <location>
        <position position="1"/>
    </location>
</feature>
<protein>
    <recommendedName>
        <fullName evidence="1">TonB-dependent transporter Oar-like beta-barrel domain-containing protein</fullName>
    </recommendedName>
</protein>
<keyword evidence="3" id="KW-1185">Reference proteome</keyword>
<organism evidence="2 3">
    <name type="scientific">Candidatus Acidiferrum panamense</name>
    <dbReference type="NCBI Taxonomy" id="2741543"/>
    <lineage>
        <taxon>Bacteria</taxon>
        <taxon>Pseudomonadati</taxon>
        <taxon>Acidobacteriota</taxon>
        <taxon>Terriglobia</taxon>
        <taxon>Candidatus Acidiferrales</taxon>
        <taxon>Candidatus Acidiferrum</taxon>
    </lineage>
</organism>
<evidence type="ECO:0000313" key="2">
    <source>
        <dbReference type="EMBL" id="MBA0085170.1"/>
    </source>
</evidence>
<accession>A0A7V8SWC9</accession>
<dbReference type="InterPro" id="IPR057601">
    <property type="entry name" value="Oar-like_b-barrel"/>
</dbReference>
<name>A0A7V8SWC9_9BACT</name>
<sequence length="490" mass="52598">PTGHGKWSIRGGGQIAYDVIPLNFAINSLPPQLQTEQNPTLTCALPDAPAWCTSNGGKPGPGFLAGGGLLQVNVPPTTTADARAATQALILDMVDPKVITWSLGVQHELLKDNSIEVRYVGTRSLELPVQMRLNSASAFDPTVPGGGIAPLPTYLNASAVPATVVAPASTRQDFVNFLANGLFQPLATEGFFGNLTENPPIGSGIYHAGSVDFMHRFAKGLYFRTNYTFSKNIDNSTNELFSSRVNPRRAQDGFNFAAERGRSALDLPQKFAITWVYDFPNVHSENRFVRGLAHNWEWSGTYLAQSGQPVTPLSNVDANANGDGAGDRTIINPAGVGLTGTTAQEVCNDGAGGATRIITATSAACASSNVVGYVAVNSTARFVQAGLGALANAGRNTVSTPGFNIWNMSLFKTMKFTERTSVQFRFQTFDTFNHQNYSLGLPTNNGTIDQNTNTNPLNTSYIFVTSPHFLNKFIFNGGSRTLELGLRFSW</sequence>
<evidence type="ECO:0000313" key="3">
    <source>
        <dbReference type="Proteomes" id="UP000567293"/>
    </source>
</evidence>
<dbReference type="AlphaFoldDB" id="A0A7V8SWC9"/>
<comment type="caution">
    <text evidence="2">The sequence shown here is derived from an EMBL/GenBank/DDBJ whole genome shotgun (WGS) entry which is preliminary data.</text>
</comment>
<dbReference type="Proteomes" id="UP000567293">
    <property type="component" value="Unassembled WGS sequence"/>
</dbReference>
<dbReference type="EMBL" id="JACDQQ010000892">
    <property type="protein sequence ID" value="MBA0085170.1"/>
    <property type="molecule type" value="Genomic_DNA"/>
</dbReference>
<dbReference type="Pfam" id="PF25183">
    <property type="entry name" value="OMP_b-brl_4"/>
    <property type="match status" value="1"/>
</dbReference>